<organism evidence="1 2">
    <name type="scientific">Sagittula salina</name>
    <dbReference type="NCBI Taxonomy" id="2820268"/>
    <lineage>
        <taxon>Bacteria</taxon>
        <taxon>Pseudomonadati</taxon>
        <taxon>Pseudomonadota</taxon>
        <taxon>Alphaproteobacteria</taxon>
        <taxon>Rhodobacterales</taxon>
        <taxon>Roseobacteraceae</taxon>
        <taxon>Sagittula</taxon>
    </lineage>
</organism>
<accession>A0A940S326</accession>
<protein>
    <submittedName>
        <fullName evidence="1">Uncharacterized protein</fullName>
    </submittedName>
</protein>
<dbReference type="RefSeq" id="WP_209363198.1">
    <property type="nucleotide sequence ID" value="NZ_JAGISH010000015.1"/>
</dbReference>
<evidence type="ECO:0000313" key="1">
    <source>
        <dbReference type="EMBL" id="MBP0484656.1"/>
    </source>
</evidence>
<dbReference type="Proteomes" id="UP000675940">
    <property type="component" value="Unassembled WGS sequence"/>
</dbReference>
<dbReference type="AlphaFoldDB" id="A0A940S326"/>
<dbReference type="EMBL" id="JAGISH010000015">
    <property type="protein sequence ID" value="MBP0484656.1"/>
    <property type="molecule type" value="Genomic_DNA"/>
</dbReference>
<proteinExistence type="predicted"/>
<name>A0A940S326_9RHOB</name>
<keyword evidence="2" id="KW-1185">Reference proteome</keyword>
<reference evidence="1" key="1">
    <citation type="submission" date="2021-03" db="EMBL/GenBank/DDBJ databases">
        <title>Sagittula salina sp. nov. strain M10.9X isolated from the marine waste.</title>
        <authorList>
            <person name="Satari L."/>
            <person name="Molina-Menor E."/>
            <person name="Vidal-Verdu A."/>
            <person name="Pascual J."/>
            <person name="Pereto J."/>
            <person name="Porcar M."/>
        </authorList>
    </citation>
    <scope>NUCLEOTIDE SEQUENCE</scope>
    <source>
        <strain evidence="1">M10.9X</strain>
    </source>
</reference>
<evidence type="ECO:0000313" key="2">
    <source>
        <dbReference type="Proteomes" id="UP000675940"/>
    </source>
</evidence>
<gene>
    <name evidence="1" type="ORF">J5474_19465</name>
</gene>
<comment type="caution">
    <text evidence="1">The sequence shown here is derived from an EMBL/GenBank/DDBJ whole genome shotgun (WGS) entry which is preliminary data.</text>
</comment>
<sequence>MAKRHKDNRQMSFFDLFEAAPPPPAKVAHDPVDPDAQKIHPMYAKLPRDEHGRYMVPTRAYGEAEHIITVSPGEAHLPVVEVEVRGMTVILAPSCIMNPGFCAYTTSPEGSPCFSSTGFRSWTGCGASTDTPELCAEIIERYIDNKVKGDGTGGLGGKLERWWSTTVSQWHGSLGFALRSDRATTWAQWGPEKHAASWAAHDAQQAEALRYMHERGFDPNGFPPPWQVRKLQMPTWVSDGTTWVPQIRKAPGGIPTPGALPFAGPVGFTAEA</sequence>